<dbReference type="AlphaFoldDB" id="A0A0W1RAN5"/>
<evidence type="ECO:0000313" key="3">
    <source>
        <dbReference type="Proteomes" id="UP000054387"/>
    </source>
</evidence>
<dbReference type="InterPro" id="IPR037523">
    <property type="entry name" value="VOC_core"/>
</dbReference>
<dbReference type="Pfam" id="PF00903">
    <property type="entry name" value="Glyoxalase"/>
    <property type="match status" value="1"/>
</dbReference>
<dbReference type="InterPro" id="IPR029068">
    <property type="entry name" value="Glyas_Bleomycin-R_OHBP_Dase"/>
</dbReference>
<keyword evidence="3" id="KW-1185">Reference proteome</keyword>
<dbReference type="PROSITE" id="PS51819">
    <property type="entry name" value="VOC"/>
    <property type="match status" value="1"/>
</dbReference>
<dbReference type="PANTHER" id="PTHR36503:SF1">
    <property type="entry name" value="BLR2520 PROTEIN"/>
    <property type="match status" value="1"/>
</dbReference>
<sequence length="151" mass="16999">METDHEIYPMPLFCQLAVSDLDSSTAWYEALGFAEIYSMPAMAHLRYRKYADVMLVTDEARFAEGQNRKERRGGGVSIYLTVETESVDDVANRAREYGANVVRGPSETGWNTRELVVSDPDGYELVFSEPVDTEKSFEEVVGAEDDANPER</sequence>
<evidence type="ECO:0000313" key="2">
    <source>
        <dbReference type="EMBL" id="KTG10352.1"/>
    </source>
</evidence>
<protein>
    <recommendedName>
        <fullName evidence="1">VOC domain-containing protein</fullName>
    </recommendedName>
</protein>
<accession>A0A0W1RAN5</accession>
<dbReference type="EMBL" id="LOPU01000018">
    <property type="protein sequence ID" value="KTG10352.1"/>
    <property type="molecule type" value="Genomic_DNA"/>
</dbReference>
<dbReference type="InterPro" id="IPR004360">
    <property type="entry name" value="Glyas_Fos-R_dOase_dom"/>
</dbReference>
<feature type="domain" description="VOC" evidence="1">
    <location>
        <begin position="10"/>
        <end position="130"/>
    </location>
</feature>
<gene>
    <name evidence="2" type="ORF">AUR64_12335</name>
</gene>
<dbReference type="Proteomes" id="UP000054387">
    <property type="component" value="Unassembled WGS sequence"/>
</dbReference>
<dbReference type="CDD" id="cd06587">
    <property type="entry name" value="VOC"/>
    <property type="match status" value="1"/>
</dbReference>
<proteinExistence type="predicted"/>
<organism evidence="2 3">
    <name type="scientific">Haloprofundus marisrubri</name>
    <dbReference type="NCBI Taxonomy" id="1514971"/>
    <lineage>
        <taxon>Archaea</taxon>
        <taxon>Methanobacteriati</taxon>
        <taxon>Methanobacteriota</taxon>
        <taxon>Stenosarchaea group</taxon>
        <taxon>Halobacteria</taxon>
        <taxon>Halobacteriales</taxon>
        <taxon>Haloferacaceae</taxon>
        <taxon>Haloprofundus</taxon>
    </lineage>
</organism>
<dbReference type="OrthoDB" id="270743at2157"/>
<dbReference type="SUPFAM" id="SSF54593">
    <property type="entry name" value="Glyoxalase/Bleomycin resistance protein/Dihydroxybiphenyl dioxygenase"/>
    <property type="match status" value="1"/>
</dbReference>
<evidence type="ECO:0000259" key="1">
    <source>
        <dbReference type="PROSITE" id="PS51819"/>
    </source>
</evidence>
<dbReference type="PANTHER" id="PTHR36503">
    <property type="entry name" value="BLR2520 PROTEIN"/>
    <property type="match status" value="1"/>
</dbReference>
<reference evidence="2 3" key="1">
    <citation type="submission" date="2015-12" db="EMBL/GenBank/DDBJ databases">
        <title>Haloprofundus marisrubri gen. nov., sp. nov., an extremely halophilic archaeon isolated from the Discovery deep brine-seawater interface in the Red Sea.</title>
        <authorList>
            <person name="Zhang G."/>
            <person name="Stingl U."/>
            <person name="Rashid M."/>
        </authorList>
    </citation>
    <scope>NUCLEOTIDE SEQUENCE [LARGE SCALE GENOMIC DNA]</scope>
    <source>
        <strain evidence="2 3">SB9</strain>
    </source>
</reference>
<name>A0A0W1RAN5_9EURY</name>
<comment type="caution">
    <text evidence="2">The sequence shown here is derived from an EMBL/GenBank/DDBJ whole genome shotgun (WGS) entry which is preliminary data.</text>
</comment>
<dbReference type="Gene3D" id="3.10.180.10">
    <property type="entry name" value="2,3-Dihydroxybiphenyl 1,2-Dioxygenase, domain 1"/>
    <property type="match status" value="1"/>
</dbReference>
<dbReference type="RefSeq" id="WP_058581705.1">
    <property type="nucleotide sequence ID" value="NZ_LOPU01000018.1"/>
</dbReference>